<evidence type="ECO:0000256" key="3">
    <source>
        <dbReference type="ARBA" id="ARBA00022679"/>
    </source>
</evidence>
<dbReference type="PANTHER" id="PTHR27005">
    <property type="entry name" value="WALL-ASSOCIATED RECEPTOR KINASE-LIKE 21"/>
    <property type="match status" value="1"/>
</dbReference>
<keyword evidence="18" id="KW-1185">Reference proteome</keyword>
<evidence type="ECO:0000313" key="18">
    <source>
        <dbReference type="Proteomes" id="UP000326396"/>
    </source>
</evidence>
<keyword evidence="11" id="KW-1015">Disulfide bond</keyword>
<evidence type="ECO:0000256" key="15">
    <source>
        <dbReference type="SAM" id="Phobius"/>
    </source>
</evidence>
<dbReference type="InterPro" id="IPR025287">
    <property type="entry name" value="WAK_GUB"/>
</dbReference>
<keyword evidence="5" id="KW-0732">Signal</keyword>
<dbReference type="PROSITE" id="PS50011">
    <property type="entry name" value="PROTEIN_KINASE_DOM"/>
    <property type="match status" value="1"/>
</dbReference>
<gene>
    <name evidence="17" type="ORF">E3N88_12021</name>
</gene>
<evidence type="ECO:0000256" key="5">
    <source>
        <dbReference type="ARBA" id="ARBA00022729"/>
    </source>
</evidence>
<evidence type="ECO:0000256" key="2">
    <source>
        <dbReference type="ARBA" id="ARBA00022527"/>
    </source>
</evidence>
<dbReference type="PANTHER" id="PTHR27005:SF388">
    <property type="entry name" value="MITOGEN-ACTIVATED PROTEIN (MAP) KINASE KINASE KINASE 10-RELATED"/>
    <property type="match status" value="1"/>
</dbReference>
<evidence type="ECO:0000256" key="11">
    <source>
        <dbReference type="ARBA" id="ARBA00023157"/>
    </source>
</evidence>
<keyword evidence="2" id="KW-0723">Serine/threonine-protein kinase</keyword>
<evidence type="ECO:0000256" key="13">
    <source>
        <dbReference type="ARBA" id="ARBA00047558"/>
    </source>
</evidence>
<evidence type="ECO:0000256" key="10">
    <source>
        <dbReference type="ARBA" id="ARBA00023136"/>
    </source>
</evidence>
<dbReference type="Pfam" id="PF13947">
    <property type="entry name" value="GUB_WAK_bind"/>
    <property type="match status" value="1"/>
</dbReference>
<protein>
    <recommendedName>
        <fullName evidence="16">Protein kinase domain-containing protein</fullName>
    </recommendedName>
</protein>
<keyword evidence="9 15" id="KW-1133">Transmembrane helix</keyword>
<evidence type="ECO:0000256" key="1">
    <source>
        <dbReference type="ARBA" id="ARBA00004479"/>
    </source>
</evidence>
<evidence type="ECO:0000256" key="14">
    <source>
        <dbReference type="ARBA" id="ARBA00047951"/>
    </source>
</evidence>
<evidence type="ECO:0000313" key="17">
    <source>
        <dbReference type="EMBL" id="KAD5960549.1"/>
    </source>
</evidence>
<dbReference type="Pfam" id="PF00069">
    <property type="entry name" value="Pkinase"/>
    <property type="match status" value="1"/>
</dbReference>
<keyword evidence="7" id="KW-0418">Kinase</keyword>
<dbReference type="GO" id="GO:0007166">
    <property type="term" value="P:cell surface receptor signaling pathway"/>
    <property type="evidence" value="ECO:0007669"/>
    <property type="project" value="InterPro"/>
</dbReference>
<keyword evidence="3" id="KW-0808">Transferase</keyword>
<feature type="domain" description="Protein kinase" evidence="16">
    <location>
        <begin position="577"/>
        <end position="740"/>
    </location>
</feature>
<reference evidence="17 18" key="1">
    <citation type="submission" date="2019-05" db="EMBL/GenBank/DDBJ databases">
        <title>Mikania micrantha, genome provides insights into the molecular mechanism of rapid growth.</title>
        <authorList>
            <person name="Liu B."/>
        </authorList>
    </citation>
    <scope>NUCLEOTIDE SEQUENCE [LARGE SCALE GENOMIC DNA]</scope>
    <source>
        <strain evidence="17">NLD-2019</strain>
        <tissue evidence="17">Leaf</tissue>
    </source>
</reference>
<evidence type="ECO:0000256" key="4">
    <source>
        <dbReference type="ARBA" id="ARBA00022692"/>
    </source>
</evidence>
<evidence type="ECO:0000256" key="8">
    <source>
        <dbReference type="ARBA" id="ARBA00022840"/>
    </source>
</evidence>
<name>A0A5N6P4M8_9ASTR</name>
<dbReference type="FunFam" id="3.30.200.20:FF:000043">
    <property type="entry name" value="Wall-associated receptor kinase 2"/>
    <property type="match status" value="1"/>
</dbReference>
<keyword evidence="8" id="KW-0067">ATP-binding</keyword>
<comment type="caution">
    <text evidence="17">The sequence shown here is derived from an EMBL/GenBank/DDBJ whole genome shotgun (WGS) entry which is preliminary data.</text>
</comment>
<dbReference type="EMBL" id="SZYD01000006">
    <property type="protein sequence ID" value="KAD5960549.1"/>
    <property type="molecule type" value="Genomic_DNA"/>
</dbReference>
<keyword evidence="12" id="KW-0325">Glycoprotein</keyword>
<dbReference type="OrthoDB" id="1785341at2759"/>
<dbReference type="SUPFAM" id="SSF56112">
    <property type="entry name" value="Protein kinase-like (PK-like)"/>
    <property type="match status" value="1"/>
</dbReference>
<organism evidence="17 18">
    <name type="scientific">Mikania micrantha</name>
    <name type="common">bitter vine</name>
    <dbReference type="NCBI Taxonomy" id="192012"/>
    <lineage>
        <taxon>Eukaryota</taxon>
        <taxon>Viridiplantae</taxon>
        <taxon>Streptophyta</taxon>
        <taxon>Embryophyta</taxon>
        <taxon>Tracheophyta</taxon>
        <taxon>Spermatophyta</taxon>
        <taxon>Magnoliopsida</taxon>
        <taxon>eudicotyledons</taxon>
        <taxon>Gunneridae</taxon>
        <taxon>Pentapetalae</taxon>
        <taxon>asterids</taxon>
        <taxon>campanulids</taxon>
        <taxon>Asterales</taxon>
        <taxon>Asteraceae</taxon>
        <taxon>Asteroideae</taxon>
        <taxon>Heliantheae alliance</taxon>
        <taxon>Eupatorieae</taxon>
        <taxon>Mikania</taxon>
    </lineage>
</organism>
<dbReference type="AlphaFoldDB" id="A0A5N6P4M8"/>
<dbReference type="InterPro" id="IPR011009">
    <property type="entry name" value="Kinase-like_dom_sf"/>
</dbReference>
<dbReference type="Proteomes" id="UP000326396">
    <property type="component" value="Linkage Group LG14"/>
</dbReference>
<evidence type="ECO:0000256" key="9">
    <source>
        <dbReference type="ARBA" id="ARBA00022989"/>
    </source>
</evidence>
<evidence type="ECO:0000256" key="12">
    <source>
        <dbReference type="ARBA" id="ARBA00023180"/>
    </source>
</evidence>
<dbReference type="Gene3D" id="3.30.200.20">
    <property type="entry name" value="Phosphorylase Kinase, domain 1"/>
    <property type="match status" value="1"/>
</dbReference>
<dbReference type="GO" id="GO:0005524">
    <property type="term" value="F:ATP binding"/>
    <property type="evidence" value="ECO:0007669"/>
    <property type="project" value="UniProtKB-KW"/>
</dbReference>
<sequence>MELQTVTVNMLKYSDCPNPDRNSSQSMSIDLTMSPFLFSKSHNNFVFEGCGNAVMMDQGSKVLTGCSTKCHSEILSDGNNCFGISCCHSAIPNSPQSFNIQITEQRGDDGSCGSAFLVDQNSYIPDDNNSYIPVSLLWTLSQDVIDQEVGNFTPVINRDFASFVVNGNQRGVPRYSKPGCSDTCGNLRIPYPFGIGADCSVNKWYIIVCNSLTPYLSALSDLEVLDINSADQTITINAPKISTCQNPIQNNRQTMSINLDMSPYLFSKPHNKFVFEGCGNAVMMDDVSHVFTGCSANCNNDSGRVRNSCFGIGCCQTSIPHYLKSYNISITNDGACGSAFLVDENSYVEGDNSSYVPVSLLWTLSQTDIDKVSCYYSPDTLEVDLGNGTTMKSWKCAYFKLSSYYILPQGNPYVEDGLVDIEDCAKCKANGSYCLYDRIYYYDADYSLKLKFYCMDKTPVARTIAKVPDIAKAPEAPDIAKAPYNDKVDNDKVDKPSKTSLGLILGISISMGVTFVVATSYLLYKVIKKTNERRRRKRLFKRNGGLLLKQQQEADPSIVDKTKLFTSHELEKATDNFCESKIIGRGGQGTVYKGILTDGRIVAIKKSQIVDESQLEQFINEVVILSQVSHRNVVKLFGCCLETDVPMLVSEFIPNDRPDEHRSLATHFILAMEEGCVMSIFDAVVLEKGTRDELLAVASLAQRCLNPIGKNRPTMKEVATELETISTSHIASMDQTSMDL</sequence>
<keyword evidence="6" id="KW-0547">Nucleotide-binding</keyword>
<evidence type="ECO:0000256" key="6">
    <source>
        <dbReference type="ARBA" id="ARBA00022741"/>
    </source>
</evidence>
<evidence type="ECO:0000259" key="16">
    <source>
        <dbReference type="PROSITE" id="PS50011"/>
    </source>
</evidence>
<keyword evidence="10 15" id="KW-0472">Membrane</keyword>
<proteinExistence type="predicted"/>
<evidence type="ECO:0000256" key="7">
    <source>
        <dbReference type="ARBA" id="ARBA00022777"/>
    </source>
</evidence>
<dbReference type="InterPro" id="IPR000719">
    <property type="entry name" value="Prot_kinase_dom"/>
</dbReference>
<comment type="subcellular location">
    <subcellularLocation>
        <location evidence="1">Membrane</location>
        <topology evidence="1">Single-pass type I membrane protein</topology>
    </subcellularLocation>
</comment>
<keyword evidence="4 15" id="KW-0812">Transmembrane</keyword>
<accession>A0A5N6P4M8</accession>
<dbReference type="GO" id="GO:0030247">
    <property type="term" value="F:polysaccharide binding"/>
    <property type="evidence" value="ECO:0007669"/>
    <property type="project" value="InterPro"/>
</dbReference>
<dbReference type="GO" id="GO:0005886">
    <property type="term" value="C:plasma membrane"/>
    <property type="evidence" value="ECO:0007669"/>
    <property type="project" value="TreeGrafter"/>
</dbReference>
<dbReference type="GO" id="GO:0004674">
    <property type="term" value="F:protein serine/threonine kinase activity"/>
    <property type="evidence" value="ECO:0007669"/>
    <property type="project" value="UniProtKB-KW"/>
</dbReference>
<comment type="catalytic activity">
    <reaction evidence="13">
        <text>L-seryl-[protein] + ATP = O-phospho-L-seryl-[protein] + ADP + H(+)</text>
        <dbReference type="Rhea" id="RHEA:17989"/>
        <dbReference type="Rhea" id="RHEA-COMP:9863"/>
        <dbReference type="Rhea" id="RHEA-COMP:11604"/>
        <dbReference type="ChEBI" id="CHEBI:15378"/>
        <dbReference type="ChEBI" id="CHEBI:29999"/>
        <dbReference type="ChEBI" id="CHEBI:30616"/>
        <dbReference type="ChEBI" id="CHEBI:83421"/>
        <dbReference type="ChEBI" id="CHEBI:456216"/>
    </reaction>
</comment>
<comment type="catalytic activity">
    <reaction evidence="14">
        <text>L-threonyl-[protein] + ATP = O-phospho-L-threonyl-[protein] + ADP + H(+)</text>
        <dbReference type="Rhea" id="RHEA:46608"/>
        <dbReference type="Rhea" id="RHEA-COMP:11060"/>
        <dbReference type="Rhea" id="RHEA-COMP:11605"/>
        <dbReference type="ChEBI" id="CHEBI:15378"/>
        <dbReference type="ChEBI" id="CHEBI:30013"/>
        <dbReference type="ChEBI" id="CHEBI:30616"/>
        <dbReference type="ChEBI" id="CHEBI:61977"/>
        <dbReference type="ChEBI" id="CHEBI:456216"/>
    </reaction>
</comment>
<dbReference type="InterPro" id="IPR045274">
    <property type="entry name" value="WAK-like"/>
</dbReference>
<feature type="transmembrane region" description="Helical" evidence="15">
    <location>
        <begin position="501"/>
        <end position="527"/>
    </location>
</feature>